<dbReference type="GO" id="GO:0098839">
    <property type="term" value="C:postsynaptic density membrane"/>
    <property type="evidence" value="ECO:0000318"/>
    <property type="project" value="GO_Central"/>
</dbReference>
<feature type="transmembrane region" description="Helical" evidence="19">
    <location>
        <begin position="566"/>
        <end position="586"/>
    </location>
</feature>
<keyword evidence="13" id="KW-0407">Ion channel</keyword>
<dbReference type="PRINTS" id="PR00177">
    <property type="entry name" value="NMDARECEPTOR"/>
</dbReference>
<evidence type="ECO:0000259" key="21">
    <source>
        <dbReference type="SMART" id="SM00079"/>
    </source>
</evidence>
<dbReference type="Gene3D" id="3.40.190.10">
    <property type="entry name" value="Periplasmic binding protein-like II"/>
    <property type="match status" value="2"/>
</dbReference>
<reference evidence="24" key="2">
    <citation type="submission" date="2025-08" db="UniProtKB">
        <authorList>
            <consortium name="RefSeq"/>
        </authorList>
    </citation>
    <scope>IDENTIFICATION</scope>
    <source>
        <strain evidence="24">S238N-H82</strain>
        <tissue evidence="24">Testes</tissue>
    </source>
</reference>
<feature type="domain" description="Ionotropic glutamate receptor C-terminal" evidence="21">
    <location>
        <begin position="180"/>
        <end position="543"/>
    </location>
</feature>
<feature type="domain" description="Ionotropic glutamate receptor L-glutamate and glycine-binding" evidence="22">
    <location>
        <begin position="190"/>
        <end position="251"/>
    </location>
</feature>
<proteinExistence type="predicted"/>
<evidence type="ECO:0000256" key="13">
    <source>
        <dbReference type="ARBA" id="ARBA00023303"/>
    </source>
</evidence>
<dbReference type="InterPro" id="IPR015683">
    <property type="entry name" value="Ionotropic_Glu_rcpt"/>
</dbReference>
<keyword evidence="7" id="KW-0406">Ion transport</keyword>
<keyword evidence="8 19" id="KW-0472">Membrane</keyword>
<keyword evidence="6" id="KW-0770">Synapse</keyword>
<feature type="binding site" evidence="15">
    <location>
        <position position="430"/>
    </location>
    <ligand>
        <name>L-glutamate</name>
        <dbReference type="ChEBI" id="CHEBI:29985"/>
    </ligand>
</feature>
<feature type="binding site" evidence="15">
    <location>
        <position position="267"/>
    </location>
    <ligand>
        <name>L-glutamate</name>
        <dbReference type="ChEBI" id="CHEBI:29985"/>
    </ligand>
</feature>
<accession>A0A9J7MH37</accession>
<evidence type="ECO:0000256" key="10">
    <source>
        <dbReference type="ARBA" id="ARBA00023180"/>
    </source>
</evidence>
<feature type="binding site" evidence="15">
    <location>
        <position position="429"/>
    </location>
    <ligand>
        <name>L-glutamate</name>
        <dbReference type="ChEBI" id="CHEBI:29985"/>
    </ligand>
</feature>
<protein>
    <submittedName>
        <fullName evidence="24">Glutamate receptor ionotropic, delta-1-like</fullName>
    </submittedName>
</protein>
<dbReference type="GO" id="GO:1904315">
    <property type="term" value="F:transmitter-gated monoatomic ion channel activity involved in regulation of postsynaptic membrane potential"/>
    <property type="evidence" value="ECO:0000318"/>
    <property type="project" value="GO_Central"/>
</dbReference>
<evidence type="ECO:0000256" key="4">
    <source>
        <dbReference type="ARBA" id="ARBA00022692"/>
    </source>
</evidence>
<feature type="transmembrane region" description="Helical" evidence="19">
    <location>
        <begin position="379"/>
        <end position="401"/>
    </location>
</feature>
<feature type="binding site" evidence="15">
    <location>
        <position position="478"/>
    </location>
    <ligand>
        <name>L-glutamate</name>
        <dbReference type="ChEBI" id="CHEBI:29985"/>
    </ligand>
</feature>
<evidence type="ECO:0000256" key="2">
    <source>
        <dbReference type="ARBA" id="ARBA00022448"/>
    </source>
</evidence>
<dbReference type="GO" id="GO:0005886">
    <property type="term" value="C:plasma membrane"/>
    <property type="evidence" value="ECO:0000318"/>
    <property type="project" value="GO_Central"/>
</dbReference>
<dbReference type="Proteomes" id="UP000001554">
    <property type="component" value="Chromosome 2"/>
</dbReference>
<evidence type="ECO:0000313" key="23">
    <source>
        <dbReference type="Proteomes" id="UP000001554"/>
    </source>
</evidence>
<dbReference type="RefSeq" id="XP_035667337.1">
    <property type="nucleotide sequence ID" value="XM_035811444.1"/>
</dbReference>
<name>A0A9J7MH37_BRAFL</name>
<feature type="signal peptide" evidence="20">
    <location>
        <begin position="1"/>
        <end position="21"/>
    </location>
</feature>
<evidence type="ECO:0000256" key="9">
    <source>
        <dbReference type="ARBA" id="ARBA00023170"/>
    </source>
</evidence>
<keyword evidence="5 19" id="KW-1133">Transmembrane helix</keyword>
<feature type="site" description="Interaction with the cone snail toxin Con-ikot-ikot" evidence="16">
    <location>
        <position position="526"/>
    </location>
</feature>
<keyword evidence="9" id="KW-0675">Receptor</keyword>
<evidence type="ECO:0000256" key="5">
    <source>
        <dbReference type="ARBA" id="ARBA00022989"/>
    </source>
</evidence>
<keyword evidence="20" id="KW-0732">Signal</keyword>
<evidence type="ECO:0000256" key="1">
    <source>
        <dbReference type="ARBA" id="ARBA00004651"/>
    </source>
</evidence>
<dbReference type="FunFam" id="3.40.190.10:FF:000666">
    <property type="entry name" value="Glutamate receptor, ionotropic, AMPA 2a"/>
    <property type="match status" value="1"/>
</dbReference>
<keyword evidence="12" id="KW-1071">Ligand-gated ion channel</keyword>
<dbReference type="GO" id="GO:0043197">
    <property type="term" value="C:dendritic spine"/>
    <property type="evidence" value="ECO:0000318"/>
    <property type="project" value="GO_Central"/>
</dbReference>
<evidence type="ECO:0000313" key="24">
    <source>
        <dbReference type="RefSeq" id="XP_035667337.1"/>
    </source>
</evidence>
<evidence type="ECO:0000256" key="12">
    <source>
        <dbReference type="ARBA" id="ARBA00023286"/>
    </source>
</evidence>
<dbReference type="FunFam" id="1.10.287.70:FF:000143">
    <property type="entry name" value="Probable glutamate receptor"/>
    <property type="match status" value="1"/>
</dbReference>
<organism evidence="23 24">
    <name type="scientific">Branchiostoma floridae</name>
    <name type="common">Florida lancelet</name>
    <name type="synonym">Amphioxus</name>
    <dbReference type="NCBI Taxonomy" id="7739"/>
    <lineage>
        <taxon>Eukaryota</taxon>
        <taxon>Metazoa</taxon>
        <taxon>Chordata</taxon>
        <taxon>Cephalochordata</taxon>
        <taxon>Leptocardii</taxon>
        <taxon>Amphioxiformes</taxon>
        <taxon>Branchiostomatidae</taxon>
        <taxon>Branchiostoma</taxon>
    </lineage>
</organism>
<dbReference type="OrthoDB" id="5984008at2759"/>
<dbReference type="GO" id="GO:0035249">
    <property type="term" value="P:synaptic transmission, glutamatergic"/>
    <property type="evidence" value="ECO:0000318"/>
    <property type="project" value="GO_Central"/>
</dbReference>
<comment type="subcellular location">
    <subcellularLocation>
        <location evidence="1">Cell membrane</location>
        <topology evidence="1">Multi-pass membrane protein</topology>
    </subcellularLocation>
    <subcellularLocation>
        <location evidence="14">Postsynaptic cell membrane</location>
    </subcellularLocation>
</comment>
<feature type="transmembrane region" description="Helical" evidence="19">
    <location>
        <begin position="296"/>
        <end position="324"/>
    </location>
</feature>
<evidence type="ECO:0000256" key="15">
    <source>
        <dbReference type="PIRSR" id="PIRSR601508-1"/>
    </source>
</evidence>
<dbReference type="InterPro" id="IPR001320">
    <property type="entry name" value="Iontro_rcpt_C"/>
</dbReference>
<dbReference type="SMART" id="SM00079">
    <property type="entry name" value="PBPe"/>
    <property type="match status" value="1"/>
</dbReference>
<dbReference type="Gene3D" id="1.10.287.70">
    <property type="match status" value="1"/>
</dbReference>
<evidence type="ECO:0000256" key="8">
    <source>
        <dbReference type="ARBA" id="ARBA00023136"/>
    </source>
</evidence>
<keyword evidence="17" id="KW-1015">Disulfide bond</keyword>
<keyword evidence="4 19" id="KW-0812">Transmembrane</keyword>
<reference evidence="23" key="1">
    <citation type="journal article" date="2020" name="Nat. Ecol. Evol.">
        <title>Deeply conserved synteny resolves early events in vertebrate evolution.</title>
        <authorList>
            <person name="Simakov O."/>
            <person name="Marletaz F."/>
            <person name="Yue J.X."/>
            <person name="O'Connell B."/>
            <person name="Jenkins J."/>
            <person name="Brandt A."/>
            <person name="Calef R."/>
            <person name="Tung C.H."/>
            <person name="Huang T.K."/>
            <person name="Schmutz J."/>
            <person name="Satoh N."/>
            <person name="Yu J.K."/>
            <person name="Putnam N.H."/>
            <person name="Green R.E."/>
            <person name="Rokhsar D.S."/>
        </authorList>
    </citation>
    <scope>NUCLEOTIDE SEQUENCE [LARGE SCALE GENOMIC DNA]</scope>
    <source>
        <strain evidence="23">S238N-H82</strain>
    </source>
</reference>
<dbReference type="SMART" id="SM00918">
    <property type="entry name" value="Lig_chan-Glu_bd"/>
    <property type="match status" value="1"/>
</dbReference>
<evidence type="ECO:0000256" key="14">
    <source>
        <dbReference type="ARBA" id="ARBA00034100"/>
    </source>
</evidence>
<feature type="disulfide bond" evidence="17">
    <location>
        <begin position="492"/>
        <end position="546"/>
    </location>
</feature>
<feature type="chain" id="PRO_5039891112" evidence="20">
    <location>
        <begin position="22"/>
        <end position="654"/>
    </location>
</feature>
<dbReference type="OMA" id="ESCEMMM"/>
<dbReference type="GO" id="GO:0050804">
    <property type="term" value="P:modulation of chemical synaptic transmission"/>
    <property type="evidence" value="ECO:0000318"/>
    <property type="project" value="GO_Central"/>
</dbReference>
<dbReference type="KEGG" id="bfo:118409999"/>
<keyword evidence="11" id="KW-0628">Postsynaptic cell membrane</keyword>
<keyword evidence="2" id="KW-0813">Transport</keyword>
<dbReference type="Pfam" id="PF10613">
    <property type="entry name" value="Lig_chan-Glu_bd"/>
    <property type="match status" value="1"/>
</dbReference>
<evidence type="ECO:0000256" key="20">
    <source>
        <dbReference type="SAM" id="SignalP"/>
    </source>
</evidence>
<dbReference type="InterPro" id="IPR019594">
    <property type="entry name" value="Glu/Gly-bd"/>
</dbReference>
<evidence type="ECO:0000256" key="19">
    <source>
        <dbReference type="SAM" id="Phobius"/>
    </source>
</evidence>
<dbReference type="GeneID" id="118409999"/>
<evidence type="ECO:0000256" key="16">
    <source>
        <dbReference type="PIRSR" id="PIRSR601508-2"/>
    </source>
</evidence>
<dbReference type="Pfam" id="PF00060">
    <property type="entry name" value="Lig_chan"/>
    <property type="match status" value="1"/>
</dbReference>
<evidence type="ECO:0000259" key="22">
    <source>
        <dbReference type="SMART" id="SM00918"/>
    </source>
</evidence>
<gene>
    <name evidence="24" type="primary">LOC118409999</name>
</gene>
<evidence type="ECO:0000256" key="3">
    <source>
        <dbReference type="ARBA" id="ARBA00022475"/>
    </source>
</evidence>
<dbReference type="PANTHER" id="PTHR18966">
    <property type="entry name" value="IONOTROPIC GLUTAMATE RECEPTOR"/>
    <property type="match status" value="1"/>
</dbReference>
<dbReference type="FunFam" id="3.40.190.10:FF:000668">
    <property type="entry name" value="Uncharacterized protein"/>
    <property type="match status" value="1"/>
</dbReference>
<feature type="region of interest" description="Disordered" evidence="18">
    <location>
        <begin position="63"/>
        <end position="96"/>
    </location>
</feature>
<evidence type="ECO:0000256" key="11">
    <source>
        <dbReference type="ARBA" id="ARBA00023257"/>
    </source>
</evidence>
<evidence type="ECO:0000256" key="6">
    <source>
        <dbReference type="ARBA" id="ARBA00023018"/>
    </source>
</evidence>
<keyword evidence="3" id="KW-1003">Cell membrane</keyword>
<dbReference type="AlphaFoldDB" id="A0A9J7MH37"/>
<evidence type="ECO:0000256" key="17">
    <source>
        <dbReference type="PIRSR" id="PIRSR601508-3"/>
    </source>
</evidence>
<evidence type="ECO:0000256" key="18">
    <source>
        <dbReference type="SAM" id="MobiDB-lite"/>
    </source>
</evidence>
<feature type="binding site" evidence="15">
    <location>
        <position position="262"/>
    </location>
    <ligand>
        <name>L-glutamate</name>
        <dbReference type="ChEBI" id="CHEBI:29985"/>
    </ligand>
</feature>
<feature type="compositionally biased region" description="Basic residues" evidence="18">
    <location>
        <begin position="72"/>
        <end position="82"/>
    </location>
</feature>
<feature type="site" description="Crucial to convey clamshell closure to channel opening" evidence="16">
    <location>
        <position position="408"/>
    </location>
</feature>
<sequence>MLWYKWLLLGMEISTYSSVWAGPIPTPSTRSITRHGHWERTTRNSHSVTATRNSHSVATTKKTLKENTTANGHRKGTPRRTTPKHELPLPARRTHHTTDYSSEDFITIPRRDLPQMCEKLNRDSSSSPADTRSHPPVFLPLEATAPATTTLQATSPMPGATSSKFGSSTPWIDDLGGKRHFRVVTVLDSPFTMVEKNESGGYRYVGFCVDLINAIADHLGFTYELYEPPDGQYGAEKDDGTWSGMVGELISGRADIALAAMTISSKREKVIDFTARYMDYGTGLIMKKPKEGKRELFAFFLPFEMTVWIGVMASIFVVAVLLSLTSLVRVKLNLVDHSRHENDADFDLRNSAWFSYASLLRKGVEPQPRSTPNRILAGAWWLFGLIAISTYTANLTAFLTVKRLEQPIRSVDDLVKQTKIKYGIPKGGSTFAFFHDQQATGTVYELMWNYMNAEETMVPNVLEGIKEVKKGEFVFMYDTPMLEYLTMTDESCEMMMVGKSFRHLGYGLATQHGNRLSHMLSLGILKLKEAGKIDRFRNVWWPTVGCALDGGVTTQAGADRLGLDSFYGVFVIVAVGVALTVIYLMMEVTWTYCCKPKTQMSETEFSLTKQESSHQRLLEKDFLRAIDSGLVQIFIKKTGGASANGIVANGDRSL</sequence>
<keyword evidence="10" id="KW-0325">Glycoprotein</keyword>
<keyword evidence="23" id="KW-1185">Reference proteome</keyword>
<evidence type="ECO:0000256" key="7">
    <source>
        <dbReference type="ARBA" id="ARBA00023065"/>
    </source>
</evidence>
<dbReference type="InterPro" id="IPR001508">
    <property type="entry name" value="Iono_Glu_rcpt_met"/>
</dbReference>
<dbReference type="GO" id="GO:0032281">
    <property type="term" value="C:AMPA glutamate receptor complex"/>
    <property type="evidence" value="ECO:0000318"/>
    <property type="project" value="GO_Central"/>
</dbReference>
<dbReference type="SUPFAM" id="SSF53850">
    <property type="entry name" value="Periplasmic binding protein-like II"/>
    <property type="match status" value="1"/>
</dbReference>
<dbReference type="GO" id="GO:0004971">
    <property type="term" value="F:AMPA glutamate receptor activity"/>
    <property type="evidence" value="ECO:0000318"/>
    <property type="project" value="GO_Central"/>
</dbReference>